<dbReference type="PANTHER" id="PTHR10622">
    <property type="entry name" value="HET DOMAIN-CONTAINING PROTEIN"/>
    <property type="match status" value="1"/>
</dbReference>
<organism evidence="4">
    <name type="scientific">Pyrenophora teres f. teres (strain 0-1)</name>
    <name type="common">Barley net blotch fungus</name>
    <name type="synonym">Drechslera teres f. teres</name>
    <dbReference type="NCBI Taxonomy" id="861557"/>
    <lineage>
        <taxon>Eukaryota</taxon>
        <taxon>Fungi</taxon>
        <taxon>Dikarya</taxon>
        <taxon>Ascomycota</taxon>
        <taxon>Pezizomycotina</taxon>
        <taxon>Dothideomycetes</taxon>
        <taxon>Pleosporomycetidae</taxon>
        <taxon>Pleosporales</taxon>
        <taxon>Pleosporineae</taxon>
        <taxon>Pleosporaceae</taxon>
        <taxon>Pyrenophora</taxon>
    </lineage>
</organism>
<proteinExistence type="predicted"/>
<dbReference type="Gene3D" id="3.40.50.300">
    <property type="entry name" value="P-loop containing nucleotide triphosphate hydrolases"/>
    <property type="match status" value="1"/>
</dbReference>
<protein>
    <recommendedName>
        <fullName evidence="2">Nephrocystin 3-like N-terminal domain-containing protein</fullName>
    </recommendedName>
</protein>
<dbReference type="HOGENOM" id="CLU_000288_6_22_1"/>
<dbReference type="EMBL" id="GL532865">
    <property type="protein sequence ID" value="EFQ95254.1"/>
    <property type="molecule type" value="Genomic_DNA"/>
</dbReference>
<dbReference type="InterPro" id="IPR056884">
    <property type="entry name" value="NPHP3-like_N"/>
</dbReference>
<dbReference type="InterPro" id="IPR027417">
    <property type="entry name" value="P-loop_NTPase"/>
</dbReference>
<dbReference type="AlphaFoldDB" id="E3RGA2"/>
<dbReference type="OrthoDB" id="1577640at2759"/>
<dbReference type="Proteomes" id="UP000001067">
    <property type="component" value="Unassembled WGS sequence"/>
</dbReference>
<evidence type="ECO:0000259" key="2">
    <source>
        <dbReference type="Pfam" id="PF24883"/>
    </source>
</evidence>
<dbReference type="PANTHER" id="PTHR10622:SF10">
    <property type="entry name" value="HET DOMAIN-CONTAINING PROTEIN"/>
    <property type="match status" value="1"/>
</dbReference>
<feature type="domain" description="Nephrocystin 3-like N-terminal" evidence="2">
    <location>
        <begin position="191"/>
        <end position="353"/>
    </location>
</feature>
<reference evidence="3 4" key="1">
    <citation type="journal article" date="2010" name="Genome Biol.">
        <title>A first genome assembly of the barley fungal pathogen Pyrenophora teres f. teres.</title>
        <authorList>
            <person name="Ellwood S.R."/>
            <person name="Liu Z."/>
            <person name="Syme R.A."/>
            <person name="Lai Z."/>
            <person name="Hane J.K."/>
            <person name="Keiper F."/>
            <person name="Moffat C.S."/>
            <person name="Oliver R.P."/>
            <person name="Friesen T.L."/>
        </authorList>
    </citation>
    <scope>NUCLEOTIDE SEQUENCE [LARGE SCALE GENOMIC DNA]</scope>
    <source>
        <strain evidence="3 4">0-1</strain>
    </source>
</reference>
<keyword evidence="1" id="KW-0677">Repeat</keyword>
<dbReference type="Pfam" id="PF24883">
    <property type="entry name" value="NPHP3_N"/>
    <property type="match status" value="1"/>
</dbReference>
<dbReference type="eggNOG" id="KOG4177">
    <property type="taxonomic scope" value="Eukaryota"/>
</dbReference>
<dbReference type="KEGG" id="pte:PTT_06803"/>
<accession>E3RGA2</accession>
<gene>
    <name evidence="3" type="ORF">PTT_06803</name>
</gene>
<sequence length="380" mass="43407">MFRWYQNAKCCYVYLADVSKNSLEKTTGSTGGWVSSFRKSRWFTRGWILQELIAPSSVEFFTKEREYLGDKQSLEEMPYELTGIPIKVLRNQTLRDFSVEERFSWAATRETTYEEDMAYCLLGIFNIHMPLLYGEGAKTAMKRLRSMVESARDGPTGASLQLKFSGLRQWLSAPNPSTQPQLALKGRVREVCLWVLESDKYARWKTASASILWLYGRPGSGKTVISTVILQDLLESCTSRSTGISAHFYFSFRSVQMRSPEALLRSLVCQLSQNCIRMPASLDTLFALRDNDQGLPSPQTLLDVLRQMILGFPQVFILVEALDEYMLRPELMGVLATMAEWQLQNLHLLITSRGEQEIENILKDYAGEKYTVDIDSVVDR</sequence>
<evidence type="ECO:0000256" key="1">
    <source>
        <dbReference type="ARBA" id="ARBA00022737"/>
    </source>
</evidence>
<evidence type="ECO:0000313" key="4">
    <source>
        <dbReference type="Proteomes" id="UP000001067"/>
    </source>
</evidence>
<name>E3RGA2_PYRTT</name>
<keyword evidence="4" id="KW-1185">Reference proteome</keyword>
<evidence type="ECO:0000313" key="3">
    <source>
        <dbReference type="EMBL" id="EFQ95254.1"/>
    </source>
</evidence>
<dbReference type="SUPFAM" id="SSF52540">
    <property type="entry name" value="P-loop containing nucleoside triphosphate hydrolases"/>
    <property type="match status" value="2"/>
</dbReference>